<dbReference type="AlphaFoldDB" id="X0XUX7"/>
<dbReference type="InterPro" id="IPR051315">
    <property type="entry name" value="Bact_Chemotaxis_CheA"/>
</dbReference>
<protein>
    <recommendedName>
        <fullName evidence="1">HPt domain-containing protein</fullName>
    </recommendedName>
</protein>
<evidence type="ECO:0000313" key="2">
    <source>
        <dbReference type="EMBL" id="GAG47140.1"/>
    </source>
</evidence>
<dbReference type="CDD" id="cd00088">
    <property type="entry name" value="HPT"/>
    <property type="match status" value="1"/>
</dbReference>
<proteinExistence type="predicted"/>
<dbReference type="GO" id="GO:0000160">
    <property type="term" value="P:phosphorelay signal transduction system"/>
    <property type="evidence" value="ECO:0007669"/>
    <property type="project" value="InterPro"/>
</dbReference>
<dbReference type="Pfam" id="PF01627">
    <property type="entry name" value="Hpt"/>
    <property type="match status" value="1"/>
</dbReference>
<organism evidence="2">
    <name type="scientific">marine sediment metagenome</name>
    <dbReference type="NCBI Taxonomy" id="412755"/>
    <lineage>
        <taxon>unclassified sequences</taxon>
        <taxon>metagenomes</taxon>
        <taxon>ecological metagenomes</taxon>
    </lineage>
</organism>
<sequence>MSADFDASEFFDLFVQEAKEQIEALDRALIGLEQQPHAPDLIEQIFRAAHSLKASAASQGFEEMSHISHALENVF</sequence>
<dbReference type="InterPro" id="IPR008207">
    <property type="entry name" value="Sig_transdc_His_kin_Hpt_dom"/>
</dbReference>
<dbReference type="PANTHER" id="PTHR43395:SF1">
    <property type="entry name" value="CHEMOTAXIS PROTEIN CHEA"/>
    <property type="match status" value="1"/>
</dbReference>
<feature type="non-terminal residue" evidence="2">
    <location>
        <position position="75"/>
    </location>
</feature>
<accession>X0XUX7</accession>
<dbReference type="EMBL" id="BARS01055590">
    <property type="protein sequence ID" value="GAG47140.1"/>
    <property type="molecule type" value="Genomic_DNA"/>
</dbReference>
<dbReference type="SUPFAM" id="SSF47226">
    <property type="entry name" value="Histidine-containing phosphotransfer domain, HPT domain"/>
    <property type="match status" value="1"/>
</dbReference>
<reference evidence="2" key="1">
    <citation type="journal article" date="2014" name="Front. Microbiol.">
        <title>High frequency of phylogenetically diverse reductive dehalogenase-homologous genes in deep subseafloor sedimentary metagenomes.</title>
        <authorList>
            <person name="Kawai M."/>
            <person name="Futagami T."/>
            <person name="Toyoda A."/>
            <person name="Takaki Y."/>
            <person name="Nishi S."/>
            <person name="Hori S."/>
            <person name="Arai W."/>
            <person name="Tsubouchi T."/>
            <person name="Morono Y."/>
            <person name="Uchiyama I."/>
            <person name="Ito T."/>
            <person name="Fujiyama A."/>
            <person name="Inagaki F."/>
            <person name="Takami H."/>
        </authorList>
    </citation>
    <scope>NUCLEOTIDE SEQUENCE</scope>
    <source>
        <strain evidence="2">Expedition CK06-06</strain>
    </source>
</reference>
<dbReference type="PANTHER" id="PTHR43395">
    <property type="entry name" value="SENSOR HISTIDINE KINASE CHEA"/>
    <property type="match status" value="1"/>
</dbReference>
<evidence type="ECO:0000259" key="1">
    <source>
        <dbReference type="PROSITE" id="PS50894"/>
    </source>
</evidence>
<comment type="caution">
    <text evidence="2">The sequence shown here is derived from an EMBL/GenBank/DDBJ whole genome shotgun (WGS) entry which is preliminary data.</text>
</comment>
<dbReference type="SMART" id="SM00073">
    <property type="entry name" value="HPT"/>
    <property type="match status" value="1"/>
</dbReference>
<name>X0XUX7_9ZZZZ</name>
<feature type="domain" description="HPt" evidence="1">
    <location>
        <begin position="3"/>
        <end position="75"/>
    </location>
</feature>
<dbReference type="InterPro" id="IPR036641">
    <property type="entry name" value="HPT_dom_sf"/>
</dbReference>
<gene>
    <name evidence="2" type="ORF">S01H1_82049</name>
</gene>
<dbReference type="Gene3D" id="1.20.120.160">
    <property type="entry name" value="HPT domain"/>
    <property type="match status" value="1"/>
</dbReference>
<dbReference type="PROSITE" id="PS50894">
    <property type="entry name" value="HPT"/>
    <property type="match status" value="1"/>
</dbReference>